<evidence type="ECO:0000256" key="8">
    <source>
        <dbReference type="HAMAP-Rule" id="MF_01161"/>
    </source>
</evidence>
<dbReference type="AlphaFoldDB" id="A0A1G9GH63"/>
<dbReference type="NCBIfam" id="TIGR02432">
    <property type="entry name" value="lysidine_TilS_N"/>
    <property type="match status" value="1"/>
</dbReference>
<dbReference type="SUPFAM" id="SSF56037">
    <property type="entry name" value="PheT/TilS domain"/>
    <property type="match status" value="1"/>
</dbReference>
<reference evidence="11" key="1">
    <citation type="submission" date="2016-10" db="EMBL/GenBank/DDBJ databases">
        <authorList>
            <person name="Varghese N."/>
            <person name="Submissions S."/>
        </authorList>
    </citation>
    <scope>NUCLEOTIDE SEQUENCE [LARGE SCALE GENOMIC DNA]</scope>
    <source>
        <strain evidence="11">CGMCC 1.8895</strain>
    </source>
</reference>
<dbReference type="EC" id="6.3.4.19" evidence="8"/>
<accession>A0A1G9GH63</accession>
<keyword evidence="5 8" id="KW-0547">Nucleotide-binding</keyword>
<dbReference type="OrthoDB" id="9807403at2"/>
<proteinExistence type="inferred from homology"/>
<evidence type="ECO:0000256" key="6">
    <source>
        <dbReference type="ARBA" id="ARBA00022840"/>
    </source>
</evidence>
<keyword evidence="4 8" id="KW-0819">tRNA processing</keyword>
<dbReference type="Pfam" id="PF01171">
    <property type="entry name" value="ATP_bind_3"/>
    <property type="match status" value="1"/>
</dbReference>
<evidence type="ECO:0000313" key="11">
    <source>
        <dbReference type="Proteomes" id="UP000199008"/>
    </source>
</evidence>
<dbReference type="PANTHER" id="PTHR43033:SF1">
    <property type="entry name" value="TRNA(ILE)-LYSIDINE SYNTHASE-RELATED"/>
    <property type="match status" value="1"/>
</dbReference>
<organism evidence="10 11">
    <name type="scientific">Lacicoccus qingdaonensis</name>
    <dbReference type="NCBI Taxonomy" id="576118"/>
    <lineage>
        <taxon>Bacteria</taxon>
        <taxon>Bacillati</taxon>
        <taxon>Bacillota</taxon>
        <taxon>Bacilli</taxon>
        <taxon>Bacillales</taxon>
        <taxon>Salinicoccaceae</taxon>
        <taxon>Lacicoccus</taxon>
    </lineage>
</organism>
<dbReference type="EMBL" id="FNFY01000017">
    <property type="protein sequence ID" value="SDL00014.1"/>
    <property type="molecule type" value="Genomic_DNA"/>
</dbReference>
<dbReference type="GO" id="GO:0005737">
    <property type="term" value="C:cytoplasm"/>
    <property type="evidence" value="ECO:0007669"/>
    <property type="project" value="UniProtKB-SubCell"/>
</dbReference>
<dbReference type="GO" id="GO:0006400">
    <property type="term" value="P:tRNA modification"/>
    <property type="evidence" value="ECO:0007669"/>
    <property type="project" value="UniProtKB-UniRule"/>
</dbReference>
<comment type="subcellular location">
    <subcellularLocation>
        <location evidence="1 8">Cytoplasm</location>
    </subcellularLocation>
</comment>
<dbReference type="NCBIfam" id="TIGR02433">
    <property type="entry name" value="lysidine_TilS_C"/>
    <property type="match status" value="1"/>
</dbReference>
<sequence length="427" mass="49222">MLEGGLKLADVKWLTSDTVALAISGGIDSMVLYHQLTHEYRHTYKKLVLFHVNHGVRRESAEEERYIKELGALNNHIVEVDHLFMGGDFSQGQAREMRYRFFADRSKAHGVDVLLTAHHKDDHFETVLHQLLTNRHLNQTLGIKSDNVIGGMTVARPLLSLLKDDIRRYQQHHNVQYFEDATNEEDDYTRNYIRHHIVKNIKRNENLHEESLSRVAADFDGLKGLADSRAAEFLEDVPGSVISRHTLLHEPHIIKVFILQKWMHRHNISPGRKFIEEAINLIQSDLPQGDLPIDNKLIKLRYGDVYIDNTGSYDVKSVDKSFLINSSGRYLFNGYRVDVDLPDDMFPLTVRTRSDGDAIRLPNLGTKKISRIFIDQKIPHEERGKTPLIINNSNEIIALGTIYNIIKPRENYKGLIISKEKTHEFEK</sequence>
<dbReference type="PANTHER" id="PTHR43033">
    <property type="entry name" value="TRNA(ILE)-LYSIDINE SYNTHASE-RELATED"/>
    <property type="match status" value="1"/>
</dbReference>
<dbReference type="InterPro" id="IPR011063">
    <property type="entry name" value="TilS/TtcA_N"/>
</dbReference>
<dbReference type="STRING" id="576118.SAMN05216216_11741"/>
<dbReference type="InterPro" id="IPR012795">
    <property type="entry name" value="tRNA_Ile_lys_synt_N"/>
</dbReference>
<dbReference type="InterPro" id="IPR014729">
    <property type="entry name" value="Rossmann-like_a/b/a_fold"/>
</dbReference>
<comment type="domain">
    <text evidence="8">The N-terminal region contains the highly conserved SGGXDS motif, predicted to be a P-loop motif involved in ATP binding.</text>
</comment>
<dbReference type="CDD" id="cd01992">
    <property type="entry name" value="TilS_N"/>
    <property type="match status" value="1"/>
</dbReference>
<evidence type="ECO:0000256" key="4">
    <source>
        <dbReference type="ARBA" id="ARBA00022694"/>
    </source>
</evidence>
<evidence type="ECO:0000256" key="1">
    <source>
        <dbReference type="ARBA" id="ARBA00004496"/>
    </source>
</evidence>
<dbReference type="InterPro" id="IPR012094">
    <property type="entry name" value="tRNA_Ile_lys_synt"/>
</dbReference>
<dbReference type="GO" id="GO:0005524">
    <property type="term" value="F:ATP binding"/>
    <property type="evidence" value="ECO:0007669"/>
    <property type="project" value="UniProtKB-UniRule"/>
</dbReference>
<feature type="binding site" evidence="8">
    <location>
        <begin position="24"/>
        <end position="29"/>
    </location>
    <ligand>
        <name>ATP</name>
        <dbReference type="ChEBI" id="CHEBI:30616"/>
    </ligand>
</feature>
<keyword evidence="2 8" id="KW-0963">Cytoplasm</keyword>
<feature type="domain" description="Lysidine-tRNA(Ile) synthetase C-terminal" evidence="9">
    <location>
        <begin position="348"/>
        <end position="417"/>
    </location>
</feature>
<evidence type="ECO:0000313" key="10">
    <source>
        <dbReference type="EMBL" id="SDL00014.1"/>
    </source>
</evidence>
<keyword evidence="6 8" id="KW-0067">ATP-binding</keyword>
<dbReference type="RefSeq" id="WP_092986946.1">
    <property type="nucleotide sequence ID" value="NZ_FNFY01000017.1"/>
</dbReference>
<comment type="similarity">
    <text evidence="8">Belongs to the tRNA(Ile)-lysidine synthase family.</text>
</comment>
<dbReference type="Pfam" id="PF11734">
    <property type="entry name" value="TilS_C"/>
    <property type="match status" value="1"/>
</dbReference>
<evidence type="ECO:0000256" key="3">
    <source>
        <dbReference type="ARBA" id="ARBA00022598"/>
    </source>
</evidence>
<dbReference type="GO" id="GO:0032267">
    <property type="term" value="F:tRNA(Ile)-lysidine synthase activity"/>
    <property type="evidence" value="ECO:0007669"/>
    <property type="project" value="UniProtKB-EC"/>
</dbReference>
<protein>
    <recommendedName>
        <fullName evidence="8">tRNA(Ile)-lysidine synthase</fullName>
        <ecNumber evidence="8">6.3.4.19</ecNumber>
    </recommendedName>
    <alternativeName>
        <fullName evidence="8">tRNA(Ile)-2-lysyl-cytidine synthase</fullName>
    </alternativeName>
    <alternativeName>
        <fullName evidence="8">tRNA(Ile)-lysidine synthetase</fullName>
    </alternativeName>
</protein>
<comment type="function">
    <text evidence="8">Ligates lysine onto the cytidine present at position 34 of the AUA codon-specific tRNA(Ile) that contains the anticodon CAU, in an ATP-dependent manner. Cytidine is converted to lysidine, thus changing the amino acid specificity of the tRNA from methionine to isoleucine.</text>
</comment>
<dbReference type="Gene3D" id="3.40.50.620">
    <property type="entry name" value="HUPs"/>
    <property type="match status" value="1"/>
</dbReference>
<evidence type="ECO:0000259" key="9">
    <source>
        <dbReference type="SMART" id="SM00977"/>
    </source>
</evidence>
<evidence type="ECO:0000256" key="7">
    <source>
        <dbReference type="ARBA" id="ARBA00048539"/>
    </source>
</evidence>
<name>A0A1G9GH63_9BACL</name>
<comment type="catalytic activity">
    <reaction evidence="7 8">
        <text>cytidine(34) in tRNA(Ile2) + L-lysine + ATP = lysidine(34) in tRNA(Ile2) + AMP + diphosphate + H(+)</text>
        <dbReference type="Rhea" id="RHEA:43744"/>
        <dbReference type="Rhea" id="RHEA-COMP:10625"/>
        <dbReference type="Rhea" id="RHEA-COMP:10670"/>
        <dbReference type="ChEBI" id="CHEBI:15378"/>
        <dbReference type="ChEBI" id="CHEBI:30616"/>
        <dbReference type="ChEBI" id="CHEBI:32551"/>
        <dbReference type="ChEBI" id="CHEBI:33019"/>
        <dbReference type="ChEBI" id="CHEBI:82748"/>
        <dbReference type="ChEBI" id="CHEBI:83665"/>
        <dbReference type="ChEBI" id="CHEBI:456215"/>
        <dbReference type="EC" id="6.3.4.19"/>
    </reaction>
</comment>
<dbReference type="HAMAP" id="MF_01161">
    <property type="entry name" value="tRNA_Ile_lys_synt"/>
    <property type="match status" value="1"/>
</dbReference>
<keyword evidence="11" id="KW-1185">Reference proteome</keyword>
<dbReference type="SUPFAM" id="SSF52402">
    <property type="entry name" value="Adenine nucleotide alpha hydrolases-like"/>
    <property type="match status" value="1"/>
</dbReference>
<dbReference type="InterPro" id="IPR012796">
    <property type="entry name" value="Lysidine-tRNA-synth_C"/>
</dbReference>
<dbReference type="SMART" id="SM00977">
    <property type="entry name" value="TilS_C"/>
    <property type="match status" value="1"/>
</dbReference>
<dbReference type="Proteomes" id="UP000199008">
    <property type="component" value="Unassembled WGS sequence"/>
</dbReference>
<gene>
    <name evidence="8" type="primary">tilS</name>
    <name evidence="10" type="ORF">SAMN05216216_11741</name>
</gene>
<evidence type="ECO:0000256" key="5">
    <source>
        <dbReference type="ARBA" id="ARBA00022741"/>
    </source>
</evidence>
<evidence type="ECO:0000256" key="2">
    <source>
        <dbReference type="ARBA" id="ARBA00022490"/>
    </source>
</evidence>
<keyword evidence="3 8" id="KW-0436">Ligase</keyword>